<sequence>MLFNKIIGQKHIINHLKTTVDNGRIAHAQLFVGKEGVGTLATAIAYAQYILCNNDETCNLKTEKLQHPDLHFSFPTAINDKVKKHPVSKLFLEDWRSFVKEQPYGSLFQWYQHLGIENKQGQIGVDEAEEIVKSLKLKSYEGGYKIMIIWMAEKMNNAAANKLLKLIEEPPAKTIFILVVEQKELLINTILSRCQLLEFPLLSEENIADALIERQNSFPAEAQKIAHRAEGNYKKALELLKKEGDDLEFEQLFILWVRAAFKAKGNASVIQDLIAWSDTIGAMGREKQKQFLNFCLQFFRQALLWNYGAKELVFMQPETSGFSIDKFAPFIHSANIEAINKELNDAIYHVERNGNAKLILLDTSIKLTRLLHAKE</sequence>
<dbReference type="PANTHER" id="PTHR11669:SF8">
    <property type="entry name" value="DNA POLYMERASE III SUBUNIT DELTA"/>
    <property type="match status" value="1"/>
</dbReference>
<gene>
    <name evidence="1" type="ORF">FHR24_000304</name>
</gene>
<reference evidence="1 2" key="1">
    <citation type="submission" date="2020-03" db="EMBL/GenBank/DDBJ databases">
        <title>Genomic Encyclopedia of Type Strains, Phase IV (KMG-IV): sequencing the most valuable type-strain genomes for metagenomic binning, comparative biology and taxonomic classification.</title>
        <authorList>
            <person name="Goeker M."/>
        </authorList>
    </citation>
    <scope>NUCLEOTIDE SEQUENCE [LARGE SCALE GENOMIC DNA]</scope>
    <source>
        <strain evidence="1 2">DSM 101599</strain>
    </source>
</reference>
<dbReference type="InterPro" id="IPR050238">
    <property type="entry name" value="DNA_Rep/Repair_Clamp_Loader"/>
</dbReference>
<comment type="caution">
    <text evidence="1">The sequence shown here is derived from an EMBL/GenBank/DDBJ whole genome shotgun (WGS) entry which is preliminary data.</text>
</comment>
<evidence type="ECO:0000313" key="1">
    <source>
        <dbReference type="EMBL" id="NIJ43865.1"/>
    </source>
</evidence>
<keyword evidence="2" id="KW-1185">Reference proteome</keyword>
<keyword evidence="1" id="KW-0548">Nucleotidyltransferase</keyword>
<dbReference type="Pfam" id="PF13177">
    <property type="entry name" value="DNA_pol3_delta2"/>
    <property type="match status" value="1"/>
</dbReference>
<protein>
    <submittedName>
        <fullName evidence="1">DNA polymerase-3 subunit delta</fullName>
        <ecNumber evidence="1">2.7.7.7</ecNumber>
    </submittedName>
</protein>
<dbReference type="PANTHER" id="PTHR11669">
    <property type="entry name" value="REPLICATION FACTOR C / DNA POLYMERASE III GAMMA-TAU SUBUNIT"/>
    <property type="match status" value="1"/>
</dbReference>
<evidence type="ECO:0000313" key="2">
    <source>
        <dbReference type="Proteomes" id="UP000745859"/>
    </source>
</evidence>
<name>A0ABX0U7B7_9FLAO</name>
<dbReference type="InterPro" id="IPR027417">
    <property type="entry name" value="P-loop_NTPase"/>
</dbReference>
<dbReference type="EC" id="2.7.7.7" evidence="1"/>
<keyword evidence="1" id="KW-0808">Transferase</keyword>
<accession>A0ABX0U7B7</accession>
<organism evidence="1 2">
    <name type="scientific">Wenyingzhuangia heitensis</name>
    <dbReference type="NCBI Taxonomy" id="1487859"/>
    <lineage>
        <taxon>Bacteria</taxon>
        <taxon>Pseudomonadati</taxon>
        <taxon>Bacteroidota</taxon>
        <taxon>Flavobacteriia</taxon>
        <taxon>Flavobacteriales</taxon>
        <taxon>Flavobacteriaceae</taxon>
        <taxon>Wenyingzhuangia</taxon>
    </lineage>
</organism>
<dbReference type="EMBL" id="JAASQL010000001">
    <property type="protein sequence ID" value="NIJ43865.1"/>
    <property type="molecule type" value="Genomic_DNA"/>
</dbReference>
<dbReference type="RefSeq" id="WP_167182864.1">
    <property type="nucleotide sequence ID" value="NZ_JAASQL010000001.1"/>
</dbReference>
<dbReference type="Gene3D" id="3.40.50.300">
    <property type="entry name" value="P-loop containing nucleotide triphosphate hydrolases"/>
    <property type="match status" value="1"/>
</dbReference>
<dbReference type="GO" id="GO:0003887">
    <property type="term" value="F:DNA-directed DNA polymerase activity"/>
    <property type="evidence" value="ECO:0007669"/>
    <property type="project" value="UniProtKB-EC"/>
</dbReference>
<dbReference type="SUPFAM" id="SSF52540">
    <property type="entry name" value="P-loop containing nucleoside triphosphate hydrolases"/>
    <property type="match status" value="1"/>
</dbReference>
<proteinExistence type="predicted"/>
<dbReference type="Proteomes" id="UP000745859">
    <property type="component" value="Unassembled WGS sequence"/>
</dbReference>